<name>X1GFB2_9ZZZZ</name>
<reference evidence="1" key="1">
    <citation type="journal article" date="2014" name="Front. Microbiol.">
        <title>High frequency of phylogenetically diverse reductive dehalogenase-homologous genes in deep subseafloor sedimentary metagenomes.</title>
        <authorList>
            <person name="Kawai M."/>
            <person name="Futagami T."/>
            <person name="Toyoda A."/>
            <person name="Takaki Y."/>
            <person name="Nishi S."/>
            <person name="Hori S."/>
            <person name="Arai W."/>
            <person name="Tsubouchi T."/>
            <person name="Morono Y."/>
            <person name="Uchiyama I."/>
            <person name="Ito T."/>
            <person name="Fujiyama A."/>
            <person name="Inagaki F."/>
            <person name="Takami H."/>
        </authorList>
    </citation>
    <scope>NUCLEOTIDE SEQUENCE</scope>
    <source>
        <strain evidence="1">Expedition CK06-06</strain>
    </source>
</reference>
<feature type="non-terminal residue" evidence="1">
    <location>
        <position position="1"/>
    </location>
</feature>
<accession>X1GFB2</accession>
<organism evidence="1">
    <name type="scientific">marine sediment metagenome</name>
    <dbReference type="NCBI Taxonomy" id="412755"/>
    <lineage>
        <taxon>unclassified sequences</taxon>
        <taxon>metagenomes</taxon>
        <taxon>ecological metagenomes</taxon>
    </lineage>
</organism>
<sequence length="60" mass="6690">LPIIGSLLRVSLLPKGVKQVAPPPKVIKSEKRLNGESWDFPSNIKGKLIELIENLKKETE</sequence>
<protein>
    <submittedName>
        <fullName evidence="1">Uncharacterized protein</fullName>
    </submittedName>
</protein>
<proteinExistence type="predicted"/>
<evidence type="ECO:0000313" key="1">
    <source>
        <dbReference type="EMBL" id="GAH40304.1"/>
    </source>
</evidence>
<comment type="caution">
    <text evidence="1">The sequence shown here is derived from an EMBL/GenBank/DDBJ whole genome shotgun (WGS) entry which is preliminary data.</text>
</comment>
<gene>
    <name evidence="1" type="ORF">S03H2_22840</name>
</gene>
<dbReference type="EMBL" id="BARU01012367">
    <property type="protein sequence ID" value="GAH40304.1"/>
    <property type="molecule type" value="Genomic_DNA"/>
</dbReference>
<dbReference type="AlphaFoldDB" id="X1GFB2"/>